<dbReference type="InterPro" id="IPR023296">
    <property type="entry name" value="Glyco_hydro_beta-prop_sf"/>
</dbReference>
<dbReference type="PIRSF" id="PIRSF016202">
    <property type="entry name" value="PH1107"/>
    <property type="match status" value="1"/>
</dbReference>
<proteinExistence type="inferred from homology"/>
<dbReference type="GO" id="GO:0016757">
    <property type="term" value="F:glycosyltransferase activity"/>
    <property type="evidence" value="ECO:0007669"/>
    <property type="project" value="UniProtKB-KW"/>
</dbReference>
<reference evidence="4 5" key="1">
    <citation type="submission" date="2017-11" db="EMBL/GenBank/DDBJ databases">
        <title>Genomic Encyclopedia of Archaeal and Bacterial Type Strains, Phase II (KMG-II): From Individual Species to Whole Genera.</title>
        <authorList>
            <person name="Goeker M."/>
        </authorList>
    </citation>
    <scope>NUCLEOTIDE SEQUENCE [LARGE SCALE GENOMIC DNA]</scope>
    <source>
        <strain evidence="4 5">DSM 27268</strain>
    </source>
</reference>
<dbReference type="PANTHER" id="PTHR34106">
    <property type="entry name" value="GLYCOSIDASE"/>
    <property type="match status" value="1"/>
</dbReference>
<dbReference type="AlphaFoldDB" id="A0A2M9CRH4"/>
<comment type="caution">
    <text evidence="4">The sequence shown here is derived from an EMBL/GenBank/DDBJ whole genome shotgun (WGS) entry which is preliminary data.</text>
</comment>
<dbReference type="EMBL" id="PGFG01000001">
    <property type="protein sequence ID" value="PJJ74487.1"/>
    <property type="molecule type" value="Genomic_DNA"/>
</dbReference>
<evidence type="ECO:0000313" key="4">
    <source>
        <dbReference type="EMBL" id="PJJ74487.1"/>
    </source>
</evidence>
<keyword evidence="2" id="KW-0808">Transferase</keyword>
<dbReference type="Pfam" id="PF04041">
    <property type="entry name" value="Glyco_hydro_130"/>
    <property type="match status" value="1"/>
</dbReference>
<keyword evidence="5" id="KW-1185">Reference proteome</keyword>
<dbReference type="GO" id="GO:0016787">
    <property type="term" value="F:hydrolase activity"/>
    <property type="evidence" value="ECO:0007669"/>
    <property type="project" value="UniProtKB-KW"/>
</dbReference>
<comment type="similarity">
    <text evidence="3">Belongs to the glycosyl hydrolase 130 family.</text>
</comment>
<organism evidence="4 5">
    <name type="scientific">Thermoflavifilum aggregans</name>
    <dbReference type="NCBI Taxonomy" id="454188"/>
    <lineage>
        <taxon>Bacteria</taxon>
        <taxon>Pseudomonadati</taxon>
        <taxon>Bacteroidota</taxon>
        <taxon>Chitinophagia</taxon>
        <taxon>Chitinophagales</taxon>
        <taxon>Chitinophagaceae</taxon>
        <taxon>Thermoflavifilum</taxon>
    </lineage>
</organism>
<keyword evidence="4" id="KW-0378">Hydrolase</keyword>
<evidence type="ECO:0000256" key="1">
    <source>
        <dbReference type="ARBA" id="ARBA00022676"/>
    </source>
</evidence>
<name>A0A2M9CRH4_9BACT</name>
<dbReference type="Gene3D" id="2.115.10.20">
    <property type="entry name" value="Glycosyl hydrolase domain, family 43"/>
    <property type="match status" value="1"/>
</dbReference>
<dbReference type="RefSeq" id="WP_211277176.1">
    <property type="nucleotide sequence ID" value="NZ_PGFG01000001.1"/>
</dbReference>
<sequence length="367" mass="41531">MRLYNSWMLIGIFCFRIAAGQSVSWPMLPFQKQDSVNPILWPDSAKEWKDPVSRQPVHWMVHNVLNPAAIVHGGQIWLLFRAQDASPLAPTGTSRIGLASSSDGLHFHIRSEPVLFPDTDAMQAYEWPGGIEDPRIVEREDGLYVMTYTAYDGHTARLCIATSRDLIHWKKQGLAFPDQPTRWSKSGAIITELKNGKLIARKINGQYWMYWGDTHIFIATSPDLLHWHMMQDSTGQPLPLMGPRAYHFDSRLVEPGPPPVWTPRGIWFVYNGMNARNQRDPRLPPDAYGVGQAWIDPNNPTRVIHRLSAPFLIPEKSYERTGQVNLVCFAEGLVWFSGKWYLYYGTADSRIAVAIYSPGSGVADASE</sequence>
<evidence type="ECO:0000313" key="5">
    <source>
        <dbReference type="Proteomes" id="UP000230000"/>
    </source>
</evidence>
<gene>
    <name evidence="4" type="ORF">BXY57_0045</name>
</gene>
<dbReference type="Proteomes" id="UP000230000">
    <property type="component" value="Unassembled WGS sequence"/>
</dbReference>
<evidence type="ECO:0000256" key="3">
    <source>
        <dbReference type="ARBA" id="ARBA00024356"/>
    </source>
</evidence>
<keyword evidence="1" id="KW-0328">Glycosyltransferase</keyword>
<accession>A0A2M9CRH4</accession>
<dbReference type="PANTHER" id="PTHR34106:SF5">
    <property type="entry name" value="GLYCOSIDASE"/>
    <property type="match status" value="1"/>
</dbReference>
<evidence type="ECO:0000256" key="2">
    <source>
        <dbReference type="ARBA" id="ARBA00022679"/>
    </source>
</evidence>
<dbReference type="SUPFAM" id="SSF75005">
    <property type="entry name" value="Arabinanase/levansucrase/invertase"/>
    <property type="match status" value="1"/>
</dbReference>
<protein>
    <submittedName>
        <fullName evidence="4">Putative GH43/DUF377 family glycosyl hydrolase</fullName>
    </submittedName>
</protein>
<dbReference type="CDD" id="cd18610">
    <property type="entry name" value="GH130_BT3780-like"/>
    <property type="match status" value="1"/>
</dbReference>
<dbReference type="InterPro" id="IPR007184">
    <property type="entry name" value="Mannoside_phosphorylase"/>
</dbReference>